<dbReference type="PANTHER" id="PTHR21505:SF8">
    <property type="entry name" value="DPT-YFP REPRESSOR BY OVEREXPRESSION, ISOFORM D-RELATED"/>
    <property type="match status" value="1"/>
</dbReference>
<dbReference type="Proteomes" id="UP000037510">
    <property type="component" value="Unassembled WGS sequence"/>
</dbReference>
<evidence type="ECO:0000259" key="2">
    <source>
        <dbReference type="PROSITE" id="PS51029"/>
    </source>
</evidence>
<dbReference type="SMART" id="SM00595">
    <property type="entry name" value="MADF"/>
    <property type="match status" value="1"/>
</dbReference>
<dbReference type="EMBL" id="JTDY01000411">
    <property type="protein sequence ID" value="KOB77314.1"/>
    <property type="molecule type" value="Genomic_DNA"/>
</dbReference>
<proteinExistence type="predicted"/>
<sequence length="314" mass="35432">MASRKRNAKLEEFIEIYKSEPCLWRVKCKEYHDRDKRSAAYGKLIAKLKELEPDATKEDVIKKINTLRSNVRREKKKYDESVKSGASSEDIYKPTLWYFELFDFIGDQDVPRSSRSNISDIDENDFNVNNAAANASTGNTDDITTSKKTPLAATRPGRKKMTEQDQLTTDILLSVKDHFKRTAPASATEDQYDLLGRSIAIKLRSLDKRQRLIAEKIINDTLFDAEMGNLNTEAIQNRRSLAFVFSPTPSLSPSSPSPTTSSTILYTTVYSHRFCCASNTTLRITDTTVQHPTTKVHDLSCTAKSALRISDSTI</sequence>
<keyword evidence="4" id="KW-1185">Reference proteome</keyword>
<gene>
    <name evidence="3" type="ORF">OBRU01_03295</name>
</gene>
<comment type="caution">
    <text evidence="3">The sequence shown here is derived from an EMBL/GenBank/DDBJ whole genome shotgun (WGS) entry which is preliminary data.</text>
</comment>
<dbReference type="InterPro" id="IPR006578">
    <property type="entry name" value="MADF-dom"/>
</dbReference>
<feature type="region of interest" description="Disordered" evidence="1">
    <location>
        <begin position="132"/>
        <end position="163"/>
    </location>
</feature>
<protein>
    <recommendedName>
        <fullName evidence="2">MADF domain-containing protein</fullName>
    </recommendedName>
</protein>
<feature type="domain" description="MADF" evidence="2">
    <location>
        <begin position="12"/>
        <end position="110"/>
    </location>
</feature>
<dbReference type="PANTHER" id="PTHR21505">
    <property type="entry name" value="MADF DOMAIN-CONTAINING PROTEIN-RELATED"/>
    <property type="match status" value="1"/>
</dbReference>
<name>A0A0L7LPJ2_OPEBR</name>
<dbReference type="AlphaFoldDB" id="A0A0L7LPJ2"/>
<dbReference type="Pfam" id="PF10545">
    <property type="entry name" value="MADF_DNA_bdg"/>
    <property type="match status" value="1"/>
</dbReference>
<accession>A0A0L7LPJ2</accession>
<evidence type="ECO:0000313" key="3">
    <source>
        <dbReference type="EMBL" id="KOB77314.1"/>
    </source>
</evidence>
<reference evidence="3 4" key="1">
    <citation type="journal article" date="2015" name="Genome Biol. Evol.">
        <title>The genome of winter moth (Operophtera brumata) provides a genomic perspective on sexual dimorphism and phenology.</title>
        <authorList>
            <person name="Derks M.F."/>
            <person name="Smit S."/>
            <person name="Salis L."/>
            <person name="Schijlen E."/>
            <person name="Bossers A."/>
            <person name="Mateman C."/>
            <person name="Pijl A.S."/>
            <person name="de Ridder D."/>
            <person name="Groenen M.A."/>
            <person name="Visser M.E."/>
            <person name="Megens H.J."/>
        </authorList>
    </citation>
    <scope>NUCLEOTIDE SEQUENCE [LARGE SCALE GENOMIC DNA]</scope>
    <source>
        <strain evidence="3">WM2013NL</strain>
        <tissue evidence="3">Head and thorax</tissue>
    </source>
</reference>
<feature type="compositionally biased region" description="Polar residues" evidence="1">
    <location>
        <begin position="136"/>
        <end position="148"/>
    </location>
</feature>
<evidence type="ECO:0000256" key="1">
    <source>
        <dbReference type="SAM" id="MobiDB-lite"/>
    </source>
</evidence>
<dbReference type="STRING" id="104452.A0A0L7LPJ2"/>
<evidence type="ECO:0000313" key="4">
    <source>
        <dbReference type="Proteomes" id="UP000037510"/>
    </source>
</evidence>
<dbReference type="PROSITE" id="PS51029">
    <property type="entry name" value="MADF"/>
    <property type="match status" value="1"/>
</dbReference>
<organism evidence="3 4">
    <name type="scientific">Operophtera brumata</name>
    <name type="common">Winter moth</name>
    <name type="synonym">Phalaena brumata</name>
    <dbReference type="NCBI Taxonomy" id="104452"/>
    <lineage>
        <taxon>Eukaryota</taxon>
        <taxon>Metazoa</taxon>
        <taxon>Ecdysozoa</taxon>
        <taxon>Arthropoda</taxon>
        <taxon>Hexapoda</taxon>
        <taxon>Insecta</taxon>
        <taxon>Pterygota</taxon>
        <taxon>Neoptera</taxon>
        <taxon>Endopterygota</taxon>
        <taxon>Lepidoptera</taxon>
        <taxon>Glossata</taxon>
        <taxon>Ditrysia</taxon>
        <taxon>Geometroidea</taxon>
        <taxon>Geometridae</taxon>
        <taxon>Larentiinae</taxon>
        <taxon>Operophtera</taxon>
    </lineage>
</organism>